<dbReference type="Gene3D" id="3.90.70.10">
    <property type="entry name" value="Cysteine proteinases"/>
    <property type="match status" value="2"/>
</dbReference>
<dbReference type="PROSITE" id="PS00973">
    <property type="entry name" value="USP_2"/>
    <property type="match status" value="1"/>
</dbReference>
<feature type="domain" description="USP" evidence="2">
    <location>
        <begin position="535"/>
        <end position="1154"/>
    </location>
</feature>
<evidence type="ECO:0000259" key="2">
    <source>
        <dbReference type="PROSITE" id="PS50235"/>
    </source>
</evidence>
<dbReference type="CDD" id="cd02674">
    <property type="entry name" value="Peptidase_C19R"/>
    <property type="match status" value="1"/>
</dbReference>
<dbReference type="InterPro" id="IPR028889">
    <property type="entry name" value="USP"/>
</dbReference>
<dbReference type="InterPro" id="IPR050185">
    <property type="entry name" value="Ub_carboxyl-term_hydrolase"/>
</dbReference>
<gene>
    <name evidence="3" type="ORF">DYB30_007240</name>
</gene>
<dbReference type="PROSITE" id="PS00972">
    <property type="entry name" value="USP_1"/>
    <property type="match status" value="1"/>
</dbReference>
<feature type="non-terminal residue" evidence="3">
    <location>
        <position position="1"/>
    </location>
</feature>
<dbReference type="PROSITE" id="PS50235">
    <property type="entry name" value="USP_3"/>
    <property type="match status" value="1"/>
</dbReference>
<dbReference type="InterPro" id="IPR038765">
    <property type="entry name" value="Papain-like_cys_pep_sf"/>
</dbReference>
<feature type="compositionally biased region" description="Polar residues" evidence="1">
    <location>
        <begin position="868"/>
        <end position="877"/>
    </location>
</feature>
<evidence type="ECO:0000256" key="1">
    <source>
        <dbReference type="SAM" id="MobiDB-lite"/>
    </source>
</evidence>
<comment type="caution">
    <text evidence="3">The sequence shown here is derived from an EMBL/GenBank/DDBJ whole genome shotgun (WGS) entry which is preliminary data.</text>
</comment>
<dbReference type="PANTHER" id="PTHR21646">
    <property type="entry name" value="UBIQUITIN CARBOXYL-TERMINAL HYDROLASE"/>
    <property type="match status" value="1"/>
</dbReference>
<dbReference type="Gene3D" id="2.30.30.140">
    <property type="match status" value="1"/>
</dbReference>
<protein>
    <recommendedName>
        <fullName evidence="2">USP domain-containing protein</fullName>
    </recommendedName>
</protein>
<reference evidence="3 4" key="1">
    <citation type="submission" date="2018-08" db="EMBL/GenBank/DDBJ databases">
        <title>Aphanomyces genome sequencing and annotation.</title>
        <authorList>
            <person name="Minardi D."/>
            <person name="Oidtmann B."/>
            <person name="Van Der Giezen M."/>
            <person name="Studholme D.J."/>
        </authorList>
    </citation>
    <scope>NUCLEOTIDE SEQUENCE [LARGE SCALE GENOMIC DNA]</scope>
    <source>
        <strain evidence="3 4">D2</strain>
    </source>
</reference>
<organism evidence="3 4">
    <name type="scientific">Aphanomyces astaci</name>
    <name type="common">Crayfish plague agent</name>
    <dbReference type="NCBI Taxonomy" id="112090"/>
    <lineage>
        <taxon>Eukaryota</taxon>
        <taxon>Sar</taxon>
        <taxon>Stramenopiles</taxon>
        <taxon>Oomycota</taxon>
        <taxon>Saprolegniomycetes</taxon>
        <taxon>Saprolegniales</taxon>
        <taxon>Verrucalvaceae</taxon>
        <taxon>Aphanomyces</taxon>
    </lineage>
</organism>
<dbReference type="InterPro" id="IPR018200">
    <property type="entry name" value="USP_CS"/>
</dbReference>
<evidence type="ECO:0000313" key="3">
    <source>
        <dbReference type="EMBL" id="RHY71023.1"/>
    </source>
</evidence>
<proteinExistence type="predicted"/>
<accession>A0A397DTH8</accession>
<dbReference type="PANTHER" id="PTHR21646:SF46">
    <property type="entry name" value="UBIQUITIN CARBOXYL-TERMINAL HYDROLASE"/>
    <property type="match status" value="1"/>
</dbReference>
<dbReference type="GO" id="GO:0016579">
    <property type="term" value="P:protein deubiquitination"/>
    <property type="evidence" value="ECO:0007669"/>
    <property type="project" value="InterPro"/>
</dbReference>
<name>A0A397DTH8_APHAT</name>
<dbReference type="GO" id="GO:0004843">
    <property type="term" value="F:cysteine-type deubiquitinase activity"/>
    <property type="evidence" value="ECO:0007669"/>
    <property type="project" value="InterPro"/>
</dbReference>
<dbReference type="EMBL" id="QUTD01003863">
    <property type="protein sequence ID" value="RHY71023.1"/>
    <property type="molecule type" value="Genomic_DNA"/>
</dbReference>
<dbReference type="SUPFAM" id="SSF54001">
    <property type="entry name" value="Cysteine proteinases"/>
    <property type="match status" value="1"/>
</dbReference>
<dbReference type="InterPro" id="IPR001394">
    <property type="entry name" value="Peptidase_C19_UCH"/>
</dbReference>
<feature type="region of interest" description="Disordered" evidence="1">
    <location>
        <begin position="853"/>
        <end position="877"/>
    </location>
</feature>
<dbReference type="Proteomes" id="UP000266643">
    <property type="component" value="Unassembled WGS sequence"/>
</dbReference>
<dbReference type="Pfam" id="PF00443">
    <property type="entry name" value="UCH"/>
    <property type="match status" value="1"/>
</dbReference>
<sequence>QMIRETVEELDDDTIFDAMRSMYHSEALMDLLDLVKGTFRGSTRGLEIVNDPVRLEVRRRTLVLELLKIMMDSHVKQRKGHTVFCTQLVDILRREIDILDMPSLPLLIEHILHSIEQAYRNQEETATCVPIPLPTVELLPHLFGRMMYFAKVPLPSTIVSNWDFSDGDPWTGVYLLLVDVFREMELTPAQHHRMCAKFLAQVDVEMTAAADDDTQQPDFAMLPGLLYHLQLFVQHTPPAVKRDVLQCWIQYMLRLATEANRVEAHRRLFANLQFGAQELRAFQATMLYQLDKLVLQDESLGGLLLELLQPSKGWTSVHVALMLLLHVHAKFAPAIDKLYESVVIDVKPEKVKVHYLTWGDKWNVWLSRDSSKLERLHSRADEWRSTLVKGAPVEFSTAATTGIRGSWVDATVVDVQVVEGDDEGTDDVWPRPPPRSLYTGKTIRVKVQFTSGGLPHTKSLDASSELLSAPNVHIRRQTTAAVVATDIVKAECPQSNYSYSSGTYTTNRNTSWSTPSSSGYHSTKYTAKAEFQGVVGLQNLGNTCFLNSVLQCLSNSKPLLDYFFQTDNDGGRVYMREINPRNPLGMGGKIAKAYAKLMEKMWSGESKVVTPSDLKYVIGEYAPAFAGYAQHDSQEVLSFILDGIHEDLNRVLEKPYTKPIEHAGRPDADVAEEEWANYLLRNDSVVVDHCMAQLRSHVTCPSCQNESITFDPYMSLSLPVPNQAWVLLTLHGIGSRPTQFGLHVPKEGVYADVKAALSAQSGVPIDRLLVVQVKHNRIVRSYADSMDIGDLVYATHRDVGVVAYEVEYPVGQYEVRSPTLYSLSSASTLDLNQRSPGELALCLVALQHQVPATVTEPSSPSEDDSEQPRTTNCSYRYNTNHHTKHRRVERQLFGAPALVSITRDASSAEIHDKIRQVTEHLVDPDLQETPYKLHVSNARADTFLHRDVSEESADPLPNDITRGSFTFTLEWTPHGYKEGRLGCESPRLHVSADSKPASSSLDLRTCIAKFTEKEQLGENDTWYCPKCKAHVRAFKKFDLFSLPNILLLHLKRFRYAQGSYSMQRDKINTLVTFPVSGLDMADFVVGNIPPDTSTVYDLYAVSEHMGGLGGGHYTAKAMNPRNHKWYSFNDSSTSDTTADDAITSHAYVLFYLRRALPTR</sequence>
<dbReference type="VEuPathDB" id="FungiDB:H257_06708"/>
<evidence type="ECO:0000313" key="4">
    <source>
        <dbReference type="Proteomes" id="UP000266643"/>
    </source>
</evidence>
<dbReference type="AlphaFoldDB" id="A0A397DTH8"/>